<reference evidence="2 3" key="1">
    <citation type="submission" date="2017-02" db="EMBL/GenBank/DDBJ databases">
        <authorList>
            <person name="Varghese N."/>
            <person name="Submissions S."/>
        </authorList>
    </citation>
    <scope>NUCLEOTIDE SEQUENCE [LARGE SCALE GENOMIC DNA]</scope>
    <source>
        <strain evidence="2 3">VKM Ac-1787</strain>
    </source>
</reference>
<dbReference type="SUPFAM" id="SSF53448">
    <property type="entry name" value="Nucleotide-diphospho-sugar transferases"/>
    <property type="match status" value="1"/>
</dbReference>
<dbReference type="Pfam" id="PF00535">
    <property type="entry name" value="Glycos_transf_2"/>
    <property type="match status" value="1"/>
</dbReference>
<organism evidence="2 3">
    <name type="scientific">Plantibacter cousiniae</name>
    <name type="common">nom. nud.</name>
    <dbReference type="NCBI Taxonomy" id="199709"/>
    <lineage>
        <taxon>Bacteria</taxon>
        <taxon>Bacillati</taxon>
        <taxon>Actinomycetota</taxon>
        <taxon>Actinomycetes</taxon>
        <taxon>Micrococcales</taxon>
        <taxon>Microbacteriaceae</taxon>
        <taxon>Plantibacter</taxon>
    </lineage>
</organism>
<dbReference type="RefSeq" id="WP_079705069.1">
    <property type="nucleotide sequence ID" value="NZ_FUZO01000001.1"/>
</dbReference>
<dbReference type="InterPro" id="IPR029044">
    <property type="entry name" value="Nucleotide-diphossugar_trans"/>
</dbReference>
<dbReference type="CDD" id="cd00761">
    <property type="entry name" value="Glyco_tranf_GTA_type"/>
    <property type="match status" value="1"/>
</dbReference>
<sequence>MTSDIDAPAETTLDATIVIPTYNGERYLEQILSAIEGQDYDGTYETLVIDSGSTDRTLDIVAAHPDVRLHVIPNSEFGHGRTRQLAARLARGKYVAYLTHDAIPGDSRWLHELTTPLDPEGMDVVAVMGKQIARPNCFPLLKYEIHDVFHNFGPDFGTTVFANDGFADGNGGLLDALAFYSDVNSATRRDLLLGDIPYRDLPYSEDMAFGADIIAAGLRKAYAPRGWVVHSNDLTLDEYRKRIFDETTALRRIGKPITRLSRFRQVGYTVFGALRDAKRIVRDPQYSWKRRAYWFVMNPAYHAAKWSSYYVASRVDLDDEAAMRAGSLEHSRK</sequence>
<proteinExistence type="predicted"/>
<comment type="caution">
    <text evidence="2">The sequence shown here is derived from an EMBL/GenBank/DDBJ whole genome shotgun (WGS) entry which is preliminary data.</text>
</comment>
<dbReference type="PANTHER" id="PTHR43685">
    <property type="entry name" value="GLYCOSYLTRANSFERASE"/>
    <property type="match status" value="1"/>
</dbReference>
<dbReference type="Proteomes" id="UP000190827">
    <property type="component" value="Unassembled WGS sequence"/>
</dbReference>
<dbReference type="InterPro" id="IPR050834">
    <property type="entry name" value="Glycosyltransf_2"/>
</dbReference>
<dbReference type="Gene3D" id="3.90.550.10">
    <property type="entry name" value="Spore Coat Polysaccharide Biosynthesis Protein SpsA, Chain A"/>
    <property type="match status" value="1"/>
</dbReference>
<feature type="domain" description="Glycosyltransferase 2-like" evidence="1">
    <location>
        <begin position="16"/>
        <end position="127"/>
    </location>
</feature>
<evidence type="ECO:0000259" key="1">
    <source>
        <dbReference type="Pfam" id="PF00535"/>
    </source>
</evidence>
<evidence type="ECO:0000313" key="2">
    <source>
        <dbReference type="EMBL" id="SKC45746.1"/>
    </source>
</evidence>
<keyword evidence="3" id="KW-1185">Reference proteome</keyword>
<dbReference type="PANTHER" id="PTHR43685:SF2">
    <property type="entry name" value="GLYCOSYLTRANSFERASE 2-LIKE DOMAIN-CONTAINING PROTEIN"/>
    <property type="match status" value="1"/>
</dbReference>
<accession>A0ABY1LIQ2</accession>
<protein>
    <submittedName>
        <fullName evidence="2">Rhamnosyltransferase</fullName>
    </submittedName>
</protein>
<gene>
    <name evidence="2" type="ORF">SAMN06295973_1119</name>
</gene>
<name>A0ABY1LIQ2_9MICO</name>
<evidence type="ECO:0000313" key="3">
    <source>
        <dbReference type="Proteomes" id="UP000190827"/>
    </source>
</evidence>
<dbReference type="EMBL" id="FUZO01000001">
    <property type="protein sequence ID" value="SKC45746.1"/>
    <property type="molecule type" value="Genomic_DNA"/>
</dbReference>
<dbReference type="InterPro" id="IPR001173">
    <property type="entry name" value="Glyco_trans_2-like"/>
</dbReference>